<feature type="region of interest" description="Disordered" evidence="1">
    <location>
        <begin position="1"/>
        <end position="31"/>
    </location>
</feature>
<evidence type="ECO:0000256" key="1">
    <source>
        <dbReference type="SAM" id="MobiDB-lite"/>
    </source>
</evidence>
<accession>A0A811BP68</accession>
<dbReference type="InterPro" id="IPR036770">
    <property type="entry name" value="Ankyrin_rpt-contain_sf"/>
</dbReference>
<dbReference type="Gene3D" id="1.25.40.20">
    <property type="entry name" value="Ankyrin repeat-containing domain"/>
    <property type="match status" value="2"/>
</dbReference>
<protein>
    <submittedName>
        <fullName evidence="2">Ankyrin repeat domain containing protein</fullName>
    </submittedName>
</protein>
<proteinExistence type="predicted"/>
<dbReference type="SUPFAM" id="SSF48403">
    <property type="entry name" value="Ankyrin repeat"/>
    <property type="match status" value="1"/>
</dbReference>
<dbReference type="InterPro" id="IPR052050">
    <property type="entry name" value="SecEffector_AnkRepeat"/>
</dbReference>
<sequence>MSRRDQDTHSDVADAASDGETDRERHAPRGSLGMLSLPPEIFWIVMDLLDDRSFCAARRAHAAFAVHSDESISRARKMPMWLCTPGRVLCRHGKIDAVDFLLARGVRFGRNCLCAAIEGGHIEIASRIKRRNLSMSEVVDLLDVAVTHGHLDAVGFVLDLADDAISAACCENEFKAPEKEINSLGRAVSLAIDRATDDARPDIVARLLACRHCRCARRRACEAAARADIDALLFICRASDNAQHMVGADMVVWAAYEGHLAMLRRLWDHPRDDMIITTIAAEAAARRGQIETIEFLREKGFSVSLARAMRKAAAGCYVDPICSLYRAYSECRATVVIDIAAAHGNLCILEWLHRQAGQRCTTAAMDQAATNGHLSTVVWLHKHDSAGCTTAAMDGAARNGHRHVVEFLYMHRTEGCSAALLESAEPCPLAESLRIRYQVVGGKVVRSAGDPT</sequence>
<dbReference type="PANTHER" id="PTHR46586">
    <property type="entry name" value="ANKYRIN REPEAT-CONTAINING PROTEIN"/>
    <property type="match status" value="1"/>
</dbReference>
<organism evidence="2 3">
    <name type="scientific">Pandoravirus japonicus</name>
    <dbReference type="NCBI Taxonomy" id="2823154"/>
    <lineage>
        <taxon>Viruses</taxon>
        <taxon>Pandoravirus</taxon>
    </lineage>
</organism>
<reference evidence="2" key="1">
    <citation type="submission" date="2021-04" db="EMBL/GenBank/DDBJ databases">
        <title>Draft Genome Sequence of Pandoravirus japonicus, Isolated from the Sabaishi River of Niigata, Japan.</title>
        <authorList>
            <person name="Hosokawa N."/>
            <person name="Takahashi H."/>
            <person name="Aoki K."/>
            <person name="Takemura M."/>
        </authorList>
    </citation>
    <scope>NUCLEOTIDE SEQUENCE</scope>
</reference>
<dbReference type="PANTHER" id="PTHR46586:SF3">
    <property type="entry name" value="ANKYRIN REPEAT-CONTAINING PROTEIN"/>
    <property type="match status" value="1"/>
</dbReference>
<feature type="compositionally biased region" description="Basic and acidic residues" evidence="1">
    <location>
        <begin position="1"/>
        <end position="12"/>
    </location>
</feature>
<dbReference type="EMBL" id="LC625835">
    <property type="protein sequence ID" value="BCU02766.1"/>
    <property type="molecule type" value="Genomic_DNA"/>
</dbReference>
<evidence type="ECO:0000313" key="3">
    <source>
        <dbReference type="Proteomes" id="UP001253637"/>
    </source>
</evidence>
<dbReference type="Proteomes" id="UP001253637">
    <property type="component" value="Segment"/>
</dbReference>
<name>A0A811BP68_9VIRU</name>
<evidence type="ECO:0000313" key="2">
    <source>
        <dbReference type="EMBL" id="BCU02766.1"/>
    </source>
</evidence>